<dbReference type="OrthoDB" id="5295388at2"/>
<dbReference type="InterPro" id="IPR020456">
    <property type="entry name" value="Acylphosphatase"/>
</dbReference>
<dbReference type="PROSITE" id="PS00150">
    <property type="entry name" value="ACYLPHOSPHATASE_1"/>
    <property type="match status" value="1"/>
</dbReference>
<dbReference type="InterPro" id="IPR017968">
    <property type="entry name" value="Acylphosphatase_CS"/>
</dbReference>
<protein>
    <recommendedName>
        <fullName evidence="3 5">Acylphosphatase</fullName>
        <ecNumber evidence="2 5">3.6.1.7</ecNumber>
    </recommendedName>
</protein>
<dbReference type="SUPFAM" id="SSF54975">
    <property type="entry name" value="Acylphosphatase/BLUF domain-like"/>
    <property type="match status" value="1"/>
</dbReference>
<feature type="active site" evidence="5">
    <location>
        <position position="37"/>
    </location>
</feature>
<feature type="domain" description="Acylphosphatase-like" evidence="9">
    <location>
        <begin position="4"/>
        <end position="90"/>
    </location>
</feature>
<dbReference type="PANTHER" id="PTHR47268:SF4">
    <property type="entry name" value="ACYLPHOSPHATASE"/>
    <property type="match status" value="1"/>
</dbReference>
<comment type="caution">
    <text evidence="10">The sequence shown here is derived from an EMBL/GenBank/DDBJ whole genome shotgun (WGS) entry which is preliminary data.</text>
</comment>
<dbReference type="GO" id="GO:0003998">
    <property type="term" value="F:acylphosphatase activity"/>
    <property type="evidence" value="ECO:0007669"/>
    <property type="project" value="UniProtKB-EC"/>
</dbReference>
<dbReference type="Proteomes" id="UP000028302">
    <property type="component" value="Unassembled WGS sequence"/>
</dbReference>
<dbReference type="EC" id="3.6.1.7" evidence="2 5"/>
<dbReference type="AlphaFoldDB" id="A0A084IJ97"/>
<dbReference type="PANTHER" id="PTHR47268">
    <property type="entry name" value="ACYLPHOSPHATASE"/>
    <property type="match status" value="1"/>
</dbReference>
<name>A0A084IJ97_SALHC</name>
<dbReference type="EMBL" id="APNK01000022">
    <property type="protein sequence ID" value="KEZ76781.1"/>
    <property type="molecule type" value="Genomic_DNA"/>
</dbReference>
<evidence type="ECO:0000256" key="6">
    <source>
        <dbReference type="RuleBase" id="RU000553"/>
    </source>
</evidence>
<sequence>MSETRYFRVRGRVQGVGFRAATSDAARKLSLDGWVRNRADGDVELMARGAPEDLDALRVWLHDGPGMARVGEVSEQNADDTDLPSPFTVT</sequence>
<comment type="catalytic activity">
    <reaction evidence="4 5 6">
        <text>an acyl phosphate + H2O = a carboxylate + phosphate + H(+)</text>
        <dbReference type="Rhea" id="RHEA:14965"/>
        <dbReference type="ChEBI" id="CHEBI:15377"/>
        <dbReference type="ChEBI" id="CHEBI:15378"/>
        <dbReference type="ChEBI" id="CHEBI:29067"/>
        <dbReference type="ChEBI" id="CHEBI:43474"/>
        <dbReference type="ChEBI" id="CHEBI:59918"/>
        <dbReference type="EC" id="3.6.1.7"/>
    </reaction>
</comment>
<evidence type="ECO:0000256" key="5">
    <source>
        <dbReference type="PROSITE-ProRule" id="PRU00520"/>
    </source>
</evidence>
<evidence type="ECO:0000256" key="2">
    <source>
        <dbReference type="ARBA" id="ARBA00012150"/>
    </source>
</evidence>
<dbReference type="PROSITE" id="PS51160">
    <property type="entry name" value="ACYLPHOSPHATASE_3"/>
    <property type="match status" value="1"/>
</dbReference>
<accession>A0A084IJ97</accession>
<evidence type="ECO:0000256" key="7">
    <source>
        <dbReference type="RuleBase" id="RU004168"/>
    </source>
</evidence>
<dbReference type="RefSeq" id="WP_037339029.1">
    <property type="nucleotide sequence ID" value="NZ_APNK01000022.1"/>
</dbReference>
<evidence type="ECO:0000256" key="1">
    <source>
        <dbReference type="ARBA" id="ARBA00005614"/>
    </source>
</evidence>
<dbReference type="InterPro" id="IPR001792">
    <property type="entry name" value="Acylphosphatase-like_dom"/>
</dbReference>
<evidence type="ECO:0000256" key="4">
    <source>
        <dbReference type="ARBA" id="ARBA00047645"/>
    </source>
</evidence>
<evidence type="ECO:0000256" key="8">
    <source>
        <dbReference type="SAM" id="MobiDB-lite"/>
    </source>
</evidence>
<reference evidence="10 11" key="1">
    <citation type="submission" date="2013-03" db="EMBL/GenBank/DDBJ databases">
        <title>Salinisphaera hydrothermalis C41B8 Genome Sequencing.</title>
        <authorList>
            <person name="Li C."/>
            <person name="Lai Q."/>
            <person name="Shao Z."/>
        </authorList>
    </citation>
    <scope>NUCLEOTIDE SEQUENCE [LARGE SCALE GENOMIC DNA]</scope>
    <source>
        <strain evidence="10 11">C41B8</strain>
    </source>
</reference>
<evidence type="ECO:0000259" key="9">
    <source>
        <dbReference type="PROSITE" id="PS51160"/>
    </source>
</evidence>
<proteinExistence type="inferred from homology"/>
<dbReference type="Pfam" id="PF00708">
    <property type="entry name" value="Acylphosphatase"/>
    <property type="match status" value="1"/>
</dbReference>
<keyword evidence="5 6" id="KW-0378">Hydrolase</keyword>
<organism evidence="10 11">
    <name type="scientific">Salinisphaera hydrothermalis (strain C41B8)</name>
    <dbReference type="NCBI Taxonomy" id="1304275"/>
    <lineage>
        <taxon>Bacteria</taxon>
        <taxon>Pseudomonadati</taxon>
        <taxon>Pseudomonadota</taxon>
        <taxon>Gammaproteobacteria</taxon>
        <taxon>Salinisphaerales</taxon>
        <taxon>Salinisphaeraceae</taxon>
        <taxon>Salinisphaera</taxon>
    </lineage>
</organism>
<dbReference type="PRINTS" id="PR00112">
    <property type="entry name" value="ACYLPHPHTASE"/>
</dbReference>
<dbReference type="eggNOG" id="COG1254">
    <property type="taxonomic scope" value="Bacteria"/>
</dbReference>
<evidence type="ECO:0000313" key="10">
    <source>
        <dbReference type="EMBL" id="KEZ76781.1"/>
    </source>
</evidence>
<evidence type="ECO:0000256" key="3">
    <source>
        <dbReference type="ARBA" id="ARBA00015991"/>
    </source>
</evidence>
<comment type="similarity">
    <text evidence="1 7">Belongs to the acylphosphatase family.</text>
</comment>
<feature type="region of interest" description="Disordered" evidence="8">
    <location>
        <begin position="70"/>
        <end position="90"/>
    </location>
</feature>
<keyword evidence="11" id="KW-1185">Reference proteome</keyword>
<feature type="active site" evidence="5">
    <location>
        <position position="19"/>
    </location>
</feature>
<dbReference type="InterPro" id="IPR036046">
    <property type="entry name" value="Acylphosphatase-like_dom_sf"/>
</dbReference>
<dbReference type="STRING" id="1304275.C41B8_13080"/>
<gene>
    <name evidence="10" type="ORF">C41B8_13080</name>
</gene>
<dbReference type="PROSITE" id="PS00151">
    <property type="entry name" value="ACYLPHOSPHATASE_2"/>
    <property type="match status" value="1"/>
</dbReference>
<evidence type="ECO:0000313" key="11">
    <source>
        <dbReference type="Proteomes" id="UP000028302"/>
    </source>
</evidence>
<dbReference type="Gene3D" id="3.30.70.100">
    <property type="match status" value="1"/>
</dbReference>